<keyword evidence="2" id="KW-1185">Reference proteome</keyword>
<evidence type="ECO:0000313" key="2">
    <source>
        <dbReference type="Proteomes" id="UP001199525"/>
    </source>
</evidence>
<feature type="non-terminal residue" evidence="1">
    <location>
        <position position="64"/>
    </location>
</feature>
<proteinExistence type="predicted"/>
<reference evidence="1 2" key="1">
    <citation type="journal article" date="2021" name="Microorganisms">
        <title>Genome Evolution of Filamentous Cyanobacterium Nostoc Species: From Facultative Symbiosis to Free Living.</title>
        <authorList>
            <person name="Huo D."/>
            <person name="Li H."/>
            <person name="Cai F."/>
            <person name="Guo X."/>
            <person name="Qiao Z."/>
            <person name="Wang W."/>
            <person name="Yu G."/>
            <person name="Li R."/>
        </authorList>
    </citation>
    <scope>NUCLEOTIDE SEQUENCE [LARGE SCALE GENOMIC DNA]</scope>
    <source>
        <strain evidence="1 2">CHAB 5714</strain>
    </source>
</reference>
<dbReference type="EMBL" id="JAIVFQ010000017">
    <property type="protein sequence ID" value="MCC5600400.1"/>
    <property type="molecule type" value="Genomic_DNA"/>
</dbReference>
<organism evidence="1 2">
    <name type="scientific">Nostoc favosum CHAB5714</name>
    <dbReference type="NCBI Taxonomy" id="2780399"/>
    <lineage>
        <taxon>Bacteria</taxon>
        <taxon>Bacillati</taxon>
        <taxon>Cyanobacteriota</taxon>
        <taxon>Cyanophyceae</taxon>
        <taxon>Nostocales</taxon>
        <taxon>Nostocaceae</taxon>
        <taxon>Nostoc</taxon>
        <taxon>Nostoc favosum</taxon>
    </lineage>
</organism>
<evidence type="ECO:0000313" key="1">
    <source>
        <dbReference type="EMBL" id="MCC5600400.1"/>
    </source>
</evidence>
<name>A0ABS8I880_9NOSO</name>
<comment type="caution">
    <text evidence="1">The sequence shown here is derived from an EMBL/GenBank/DDBJ whole genome shotgun (WGS) entry which is preliminary data.</text>
</comment>
<dbReference type="Proteomes" id="UP001199525">
    <property type="component" value="Unassembled WGS sequence"/>
</dbReference>
<sequence>MLVFEFKTYGKVLQFKAIDEAIRTTQFIRNKAIKLWIDGQAKSWVELSRHCALLAALFPFADKL</sequence>
<accession>A0ABS8I880</accession>
<protein>
    <submittedName>
        <fullName evidence="1">Transposase</fullName>
    </submittedName>
</protein>
<gene>
    <name evidence="1" type="ORF">LC586_14500</name>
</gene>